<dbReference type="EMBL" id="GBHO01032582">
    <property type="protein sequence ID" value="JAG11022.1"/>
    <property type="molecule type" value="Transcribed_RNA"/>
</dbReference>
<dbReference type="Gene3D" id="3.15.10.10">
    <property type="entry name" value="Bactericidal permeability-increasing protein, domain 1"/>
    <property type="match status" value="1"/>
</dbReference>
<protein>
    <submittedName>
        <fullName evidence="2">Putative translation initiation factor IF-2</fullName>
    </submittedName>
</protein>
<keyword evidence="2" id="KW-0648">Protein biosynthesis</keyword>
<dbReference type="SUPFAM" id="SSF55394">
    <property type="entry name" value="Bactericidal permeability-increasing protein, BPI"/>
    <property type="match status" value="1"/>
</dbReference>
<organism evidence="2">
    <name type="scientific">Lygus hesperus</name>
    <name type="common">Western plant bug</name>
    <dbReference type="NCBI Taxonomy" id="30085"/>
    <lineage>
        <taxon>Eukaryota</taxon>
        <taxon>Metazoa</taxon>
        <taxon>Ecdysozoa</taxon>
        <taxon>Arthropoda</taxon>
        <taxon>Hexapoda</taxon>
        <taxon>Insecta</taxon>
        <taxon>Pterygota</taxon>
        <taxon>Neoptera</taxon>
        <taxon>Paraneoptera</taxon>
        <taxon>Hemiptera</taxon>
        <taxon>Heteroptera</taxon>
        <taxon>Panheteroptera</taxon>
        <taxon>Cimicomorpha</taxon>
        <taxon>Miridae</taxon>
        <taxon>Mirini</taxon>
        <taxon>Lygus</taxon>
    </lineage>
</organism>
<proteinExistence type="predicted"/>
<dbReference type="AlphaFoldDB" id="A0A0A9WRF0"/>
<reference evidence="2" key="2">
    <citation type="submission" date="2014-07" db="EMBL/GenBank/DDBJ databases">
        <authorList>
            <person name="Hull J."/>
        </authorList>
    </citation>
    <scope>NUCLEOTIDE SEQUENCE</scope>
</reference>
<dbReference type="GO" id="GO:0003743">
    <property type="term" value="F:translation initiation factor activity"/>
    <property type="evidence" value="ECO:0007669"/>
    <property type="project" value="UniProtKB-KW"/>
</dbReference>
<dbReference type="InterPro" id="IPR017943">
    <property type="entry name" value="Bactericidal_perm-incr_a/b_dom"/>
</dbReference>
<gene>
    <name evidence="2" type="primary">infB_58</name>
    <name evidence="2" type="ORF">CM83_10777</name>
</gene>
<dbReference type="GO" id="GO:0008289">
    <property type="term" value="F:lipid binding"/>
    <property type="evidence" value="ECO:0007669"/>
    <property type="project" value="InterPro"/>
</dbReference>
<reference evidence="2" key="1">
    <citation type="journal article" date="2014" name="PLoS ONE">
        <title>Transcriptome-Based Identification of ABC Transporters in the Western Tarnished Plant Bug Lygus hesperus.</title>
        <authorList>
            <person name="Hull J.J."/>
            <person name="Chaney K."/>
            <person name="Geib S.M."/>
            <person name="Fabrick J.A."/>
            <person name="Brent C.S."/>
            <person name="Walsh D."/>
            <person name="Lavine L.C."/>
        </authorList>
    </citation>
    <scope>NUCLEOTIDE SEQUENCE</scope>
</reference>
<evidence type="ECO:0000256" key="1">
    <source>
        <dbReference type="SAM" id="SignalP"/>
    </source>
</evidence>
<evidence type="ECO:0000313" key="2">
    <source>
        <dbReference type="EMBL" id="JAG11022.1"/>
    </source>
</evidence>
<feature type="signal peptide" evidence="1">
    <location>
        <begin position="1"/>
        <end position="18"/>
    </location>
</feature>
<name>A0A0A9WRF0_LYGHE</name>
<sequence>MKCDLCFLIFSLTGVIYGEPFSSRLNARTTPAGLDSVRASIQKLKEKTASISQAIERTAPAGPIGNLASSVIGVTTKTTAQVIRTTTIKIDAVAKDSLSWVKNFTSAYTDKGADFLVHKFQQYAIKNNLDRMQLPDIETKISGVTVKASGGYFSSFASLIKPKSINVTVSDGDILINIPLSLATFNSGYENFQAKFFFLSMSAGLSLQVKTNAINVILRLKAINPCALNVDRVEVSALEGLSITYKTDCKTCSSIISKITSGFANFMKQTLKVQIQEGIDKGVQNIIKEDSFVCAHFVKSAI</sequence>
<keyword evidence="1" id="KW-0732">Signal</keyword>
<keyword evidence="2" id="KW-0396">Initiation factor</keyword>
<accession>A0A0A9WRF0</accession>
<feature type="chain" id="PRO_5002069334" evidence="1">
    <location>
        <begin position="19"/>
        <end position="302"/>
    </location>
</feature>